<proteinExistence type="predicted"/>
<name>A0ABY5PN89_9ACTN</name>
<dbReference type="EMBL" id="CP088295">
    <property type="protein sequence ID" value="UUY05985.1"/>
    <property type="molecule type" value="Genomic_DNA"/>
</dbReference>
<keyword evidence="6" id="KW-0560">Oxidoreductase</keyword>
<keyword evidence="3" id="KW-0001">2Fe-2S</keyword>
<dbReference type="PRINTS" id="PR00410">
    <property type="entry name" value="PHEHYDRXLASE"/>
</dbReference>
<dbReference type="InterPro" id="IPR008333">
    <property type="entry name" value="Cbr1-like_FAD-bd_dom"/>
</dbReference>
<keyword evidence="8" id="KW-0411">Iron-sulfur</keyword>
<evidence type="ECO:0000256" key="4">
    <source>
        <dbReference type="ARBA" id="ARBA00022723"/>
    </source>
</evidence>
<evidence type="ECO:0000256" key="2">
    <source>
        <dbReference type="ARBA" id="ARBA00022630"/>
    </source>
</evidence>
<dbReference type="Gene3D" id="3.40.50.80">
    <property type="entry name" value="Nucleotide-binding domain of ferredoxin-NADP reductase (FNR) module"/>
    <property type="match status" value="1"/>
</dbReference>
<dbReference type="PANTHER" id="PTHR47354:SF6">
    <property type="entry name" value="NADH OXIDOREDUCTASE HCR"/>
    <property type="match status" value="1"/>
</dbReference>
<evidence type="ECO:0000256" key="6">
    <source>
        <dbReference type="ARBA" id="ARBA00023002"/>
    </source>
</evidence>
<keyword evidence="4" id="KW-0479">Metal-binding</keyword>
<feature type="domain" description="FAD-binding FR-type" evidence="10">
    <location>
        <begin position="29"/>
        <end position="132"/>
    </location>
</feature>
<dbReference type="PANTHER" id="PTHR47354">
    <property type="entry name" value="NADH OXIDOREDUCTASE HCR"/>
    <property type="match status" value="1"/>
</dbReference>
<dbReference type="Gene3D" id="2.40.30.10">
    <property type="entry name" value="Translation factors"/>
    <property type="match status" value="1"/>
</dbReference>
<evidence type="ECO:0000256" key="8">
    <source>
        <dbReference type="ARBA" id="ARBA00023014"/>
    </source>
</evidence>
<accession>A0ABY5PN89</accession>
<sequence length="361" mass="38238">MHVLDVAASLTTPLLPDDYLTYLNPLWSRREPRGRVDAVMPETADSATIWLTPGIGWPAHTPGQYVRVGVDVDGVRHWRTYSLTSVPGRKDKRIAITVKAIPDGVVSNHLVRHARRGMIVRLAPPAGEFVLPDAITEPMLFVTAGSGVTPVLGMLRALAAAGPLPDIAHVHLAPSRDEVIAGKDLRHLEQRHPAYRLHEHHDDRRGLFDVVALDALVPDWRERPTWACGPAPLLDALSDRFDAEGVADHLNIERFRPVVAADGAAGAGGLVRFTASGREVEADGATPCSPSARTPASSCPAAAVWASVTPVSAPCAAAASAICAPASRSTATPMTRRTSARASPPQPAPSTSPSSAKGPAR</sequence>
<evidence type="ECO:0000256" key="5">
    <source>
        <dbReference type="ARBA" id="ARBA00022827"/>
    </source>
</evidence>
<dbReference type="SUPFAM" id="SSF63380">
    <property type="entry name" value="Riboflavin synthase domain-like"/>
    <property type="match status" value="1"/>
</dbReference>
<evidence type="ECO:0000256" key="1">
    <source>
        <dbReference type="ARBA" id="ARBA00001974"/>
    </source>
</evidence>
<evidence type="ECO:0000256" key="9">
    <source>
        <dbReference type="SAM" id="MobiDB-lite"/>
    </source>
</evidence>
<evidence type="ECO:0000259" key="10">
    <source>
        <dbReference type="PROSITE" id="PS51384"/>
    </source>
</evidence>
<dbReference type="PROSITE" id="PS51384">
    <property type="entry name" value="FAD_FR"/>
    <property type="match status" value="1"/>
</dbReference>
<comment type="cofactor">
    <cofactor evidence="1">
        <name>FAD</name>
        <dbReference type="ChEBI" id="CHEBI:57692"/>
    </cofactor>
</comment>
<keyword evidence="7" id="KW-0408">Iron</keyword>
<keyword evidence="12" id="KW-1185">Reference proteome</keyword>
<evidence type="ECO:0000256" key="7">
    <source>
        <dbReference type="ARBA" id="ARBA00023004"/>
    </source>
</evidence>
<keyword evidence="2" id="KW-0285">Flavoprotein</keyword>
<gene>
    <name evidence="11" type="ORF">LRS13_10850</name>
</gene>
<keyword evidence="5" id="KW-0274">FAD</keyword>
<evidence type="ECO:0000313" key="11">
    <source>
        <dbReference type="EMBL" id="UUY05985.1"/>
    </source>
</evidence>
<dbReference type="SUPFAM" id="SSF52343">
    <property type="entry name" value="Ferredoxin reductase-like, C-terminal NADP-linked domain"/>
    <property type="match status" value="1"/>
</dbReference>
<reference evidence="12" key="1">
    <citation type="submission" date="2021-11" db="EMBL/GenBank/DDBJ databases">
        <title>Cultivation dependent microbiological survey of springs from the worlds oldest radium mine currently devoted to the extraction of radon-saturated water.</title>
        <authorList>
            <person name="Kapinusova G."/>
            <person name="Smrhova T."/>
            <person name="Strejcek M."/>
            <person name="Suman J."/>
            <person name="Jani K."/>
            <person name="Pajer P."/>
            <person name="Uhlik O."/>
        </authorList>
    </citation>
    <scope>NUCLEOTIDE SEQUENCE [LARGE SCALE GENOMIC DNA]</scope>
    <source>
        <strain evidence="12">J379</strain>
    </source>
</reference>
<evidence type="ECO:0000256" key="3">
    <source>
        <dbReference type="ARBA" id="ARBA00022714"/>
    </source>
</evidence>
<dbReference type="InterPro" id="IPR017938">
    <property type="entry name" value="Riboflavin_synthase-like_b-brl"/>
</dbReference>
<feature type="compositionally biased region" description="Polar residues" evidence="9">
    <location>
        <begin position="328"/>
        <end position="337"/>
    </location>
</feature>
<feature type="region of interest" description="Disordered" evidence="9">
    <location>
        <begin position="326"/>
        <end position="361"/>
    </location>
</feature>
<dbReference type="InterPro" id="IPR039261">
    <property type="entry name" value="FNR_nucleotide-bd"/>
</dbReference>
<dbReference type="Proteomes" id="UP001058860">
    <property type="component" value="Chromosome"/>
</dbReference>
<evidence type="ECO:0000313" key="12">
    <source>
        <dbReference type="Proteomes" id="UP001058860"/>
    </source>
</evidence>
<dbReference type="InterPro" id="IPR017927">
    <property type="entry name" value="FAD-bd_FR_type"/>
</dbReference>
<protein>
    <submittedName>
        <fullName evidence="11">Ferredoxin reductase</fullName>
    </submittedName>
</protein>
<dbReference type="InterPro" id="IPR050415">
    <property type="entry name" value="MRET"/>
</dbReference>
<feature type="compositionally biased region" description="Low complexity" evidence="9">
    <location>
        <begin position="351"/>
        <end position="361"/>
    </location>
</feature>
<organism evidence="11 12">
    <name type="scientific">Svornostia abyssi</name>
    <dbReference type="NCBI Taxonomy" id="2898438"/>
    <lineage>
        <taxon>Bacteria</taxon>
        <taxon>Bacillati</taxon>
        <taxon>Actinomycetota</taxon>
        <taxon>Thermoleophilia</taxon>
        <taxon>Solirubrobacterales</taxon>
        <taxon>Baekduiaceae</taxon>
        <taxon>Svornostia</taxon>
    </lineage>
</organism>
<dbReference type="CDD" id="cd06216">
    <property type="entry name" value="FNR_iron_sulfur_binding_2"/>
    <property type="match status" value="1"/>
</dbReference>
<dbReference type="Pfam" id="PF00970">
    <property type="entry name" value="FAD_binding_6"/>
    <property type="match status" value="1"/>
</dbReference>